<protein>
    <submittedName>
        <fullName evidence="1">XoxI protein</fullName>
    </submittedName>
</protein>
<dbReference type="Proteomes" id="UP000223311">
    <property type="component" value="Unassembled WGS sequence"/>
</dbReference>
<accession>A0A0J7EQ47</accession>
<gene>
    <name evidence="1" type="ORF">COL66_12170</name>
</gene>
<evidence type="ECO:0000313" key="2">
    <source>
        <dbReference type="Proteomes" id="UP000223311"/>
    </source>
</evidence>
<proteinExistence type="predicted"/>
<sequence>MNMKKSLAVTTLGLAVLGFGFTNNASASEVGTADKQPVLVNYDAVQSAKTSNVPSLTVAAAPKNDSNISVYTPFFGNPYAVAKSKSTTIEDYIYAKARTFNGDGSLVNMKSNSAKKSTYVSATATNTSVYYGDDYAIGNHTYKLSGYNDVNHETKASW</sequence>
<reference evidence="1 2" key="1">
    <citation type="submission" date="2017-09" db="EMBL/GenBank/DDBJ databases">
        <title>Large-scale bioinformatics analysis of Bacillus genomes uncovers conserved roles of natural products in bacterial physiology.</title>
        <authorList>
            <consortium name="Agbiome Team Llc"/>
            <person name="Bleich R.M."/>
            <person name="Grubbs K.J."/>
            <person name="Santa Maria K.C."/>
            <person name="Allen S.E."/>
            <person name="Farag S."/>
            <person name="Shank E.A."/>
            <person name="Bowers A."/>
        </authorList>
    </citation>
    <scope>NUCLEOTIDE SEQUENCE [LARGE SCALE GENOMIC DNA]</scope>
    <source>
        <strain evidence="1 2">AFS080080</strain>
    </source>
</reference>
<comment type="caution">
    <text evidence="1">The sequence shown here is derived from an EMBL/GenBank/DDBJ whole genome shotgun (WGS) entry which is preliminary data.</text>
</comment>
<evidence type="ECO:0000313" key="1">
    <source>
        <dbReference type="EMBL" id="PFZ31605.1"/>
    </source>
</evidence>
<dbReference type="AlphaFoldDB" id="A0A0J7EQ47"/>
<dbReference type="RefSeq" id="WP_048544555.1">
    <property type="nucleotide sequence ID" value="NZ_CABMIE010000041.1"/>
</dbReference>
<dbReference type="EMBL" id="NVGE01000012">
    <property type="protein sequence ID" value="PFZ31605.1"/>
    <property type="molecule type" value="Genomic_DNA"/>
</dbReference>
<organism evidence="1 2">
    <name type="scientific">Bacillus wiedmannii</name>
    <dbReference type="NCBI Taxonomy" id="1890302"/>
    <lineage>
        <taxon>Bacteria</taxon>
        <taxon>Bacillati</taxon>
        <taxon>Bacillota</taxon>
        <taxon>Bacilli</taxon>
        <taxon>Bacillales</taxon>
        <taxon>Bacillaceae</taxon>
        <taxon>Bacillus</taxon>
        <taxon>Bacillus cereus group</taxon>
    </lineage>
</organism>
<name>A0A0J7EQ47_9BACI</name>
<accession>A0A2C4MHP8</accession>